<evidence type="ECO:0000256" key="11">
    <source>
        <dbReference type="ARBA" id="ARBA00022840"/>
    </source>
</evidence>
<evidence type="ECO:0000256" key="4">
    <source>
        <dbReference type="ARBA" id="ARBA00012154"/>
    </source>
</evidence>
<comment type="caution">
    <text evidence="17">The sequence shown here is derived from an EMBL/GenBank/DDBJ whole genome shotgun (WGS) entry which is preliminary data.</text>
</comment>
<feature type="binding site" evidence="14">
    <location>
        <begin position="81"/>
        <end position="91"/>
    </location>
    <ligand>
        <name>ATP</name>
        <dbReference type="ChEBI" id="CHEBI:30616"/>
    </ligand>
</feature>
<evidence type="ECO:0000256" key="14">
    <source>
        <dbReference type="HAMAP-Rule" id="MF_00370"/>
    </source>
</evidence>
<dbReference type="NCBIfam" id="TIGR01920">
    <property type="entry name" value="Shik_kin_archae"/>
    <property type="match status" value="1"/>
</dbReference>
<dbReference type="InterPro" id="IPR006204">
    <property type="entry name" value="GHMP_kinase_N_dom"/>
</dbReference>
<dbReference type="SUPFAM" id="SSF55060">
    <property type="entry name" value="GHMP Kinase, C-terminal domain"/>
    <property type="match status" value="1"/>
</dbReference>
<dbReference type="InterPro" id="IPR036554">
    <property type="entry name" value="GHMP_kinase_C_sf"/>
</dbReference>
<dbReference type="PROSITE" id="PS51257">
    <property type="entry name" value="PROKAR_LIPOPROTEIN"/>
    <property type="match status" value="1"/>
</dbReference>
<dbReference type="InterPro" id="IPR014721">
    <property type="entry name" value="Ribsml_uS5_D2-typ_fold_subgr"/>
</dbReference>
<evidence type="ECO:0000256" key="5">
    <source>
        <dbReference type="ARBA" id="ARBA00013853"/>
    </source>
</evidence>
<dbReference type="InterPro" id="IPR020568">
    <property type="entry name" value="Ribosomal_Su5_D2-typ_SF"/>
</dbReference>
<keyword evidence="9 14" id="KW-0547">Nucleotide-binding</keyword>
<keyword evidence="12 14" id="KW-0057">Aromatic amino acid biosynthesis</keyword>
<dbReference type="HAMAP" id="MF_00370">
    <property type="entry name" value="Shik_kinase_arch"/>
    <property type="match status" value="1"/>
</dbReference>
<evidence type="ECO:0000313" key="17">
    <source>
        <dbReference type="EMBL" id="MCZ3366927.1"/>
    </source>
</evidence>
<dbReference type="Gene3D" id="3.30.230.10">
    <property type="match status" value="1"/>
</dbReference>
<evidence type="ECO:0000256" key="6">
    <source>
        <dbReference type="ARBA" id="ARBA00022490"/>
    </source>
</evidence>
<dbReference type="Proteomes" id="UP001074446">
    <property type="component" value="Unassembled WGS sequence"/>
</dbReference>
<evidence type="ECO:0000256" key="7">
    <source>
        <dbReference type="ARBA" id="ARBA00022605"/>
    </source>
</evidence>
<feature type="domain" description="GHMP kinase N-terminal" evidence="15">
    <location>
        <begin position="58"/>
        <end position="148"/>
    </location>
</feature>
<name>A0A9E5DK50_9EURY</name>
<comment type="similarity">
    <text evidence="3 14">Belongs to the GHMP kinase family. Archaeal shikimate kinase subfamily.</text>
</comment>
<dbReference type="InterPro" id="IPR006203">
    <property type="entry name" value="GHMP_knse_ATP-bd_CS"/>
</dbReference>
<dbReference type="GO" id="GO:0004765">
    <property type="term" value="F:shikimate kinase activity"/>
    <property type="evidence" value="ECO:0007669"/>
    <property type="project" value="UniProtKB-UniRule"/>
</dbReference>
<keyword evidence="6 14" id="KW-0963">Cytoplasm</keyword>
<accession>A0A9E5DK50</accession>
<dbReference type="SUPFAM" id="SSF54211">
    <property type="entry name" value="Ribosomal protein S5 domain 2-like"/>
    <property type="match status" value="1"/>
</dbReference>
<dbReference type="Proteomes" id="UP001068021">
    <property type="component" value="Unassembled WGS sequence"/>
</dbReference>
<evidence type="ECO:0000256" key="12">
    <source>
        <dbReference type="ARBA" id="ARBA00023141"/>
    </source>
</evidence>
<dbReference type="RefSeq" id="WP_048080700.1">
    <property type="nucleotide sequence ID" value="NZ_JAPVER010000020.1"/>
</dbReference>
<evidence type="ECO:0000259" key="15">
    <source>
        <dbReference type="Pfam" id="PF00288"/>
    </source>
</evidence>
<dbReference type="PROSITE" id="PS00627">
    <property type="entry name" value="GHMP_KINASES_ATP"/>
    <property type="match status" value="1"/>
</dbReference>
<reference evidence="17" key="1">
    <citation type="submission" date="2022-12" db="EMBL/GenBank/DDBJ databases">
        <title>Reclassification of two methanogenic archaea species isolated from the Kolyma lowland permafrost.</title>
        <authorList>
            <person name="Trubitsyn V.E."/>
            <person name="Rivkina E.M."/>
            <person name="Shcherbakova V.A."/>
        </authorList>
    </citation>
    <scope>NUCLEOTIDE SEQUENCE</scope>
    <source>
        <strain evidence="17">M2</strain>
        <strain evidence="18">MK4</strain>
    </source>
</reference>
<keyword evidence="8 14" id="KW-0808">Transferase</keyword>
<dbReference type="EMBL" id="JAPVER010000020">
    <property type="protein sequence ID" value="MCZ3366927.1"/>
    <property type="molecule type" value="Genomic_DNA"/>
</dbReference>
<evidence type="ECO:0000313" key="18">
    <source>
        <dbReference type="EMBL" id="MCZ3373926.1"/>
    </source>
</evidence>
<evidence type="ECO:0000256" key="10">
    <source>
        <dbReference type="ARBA" id="ARBA00022777"/>
    </source>
</evidence>
<evidence type="ECO:0000313" key="19">
    <source>
        <dbReference type="Proteomes" id="UP001068021"/>
    </source>
</evidence>
<dbReference type="PANTHER" id="PTHR20861">
    <property type="entry name" value="HOMOSERINE/4-DIPHOSPHOCYTIDYL-2-C-METHYL-D-ERYTHRITOL KINASE"/>
    <property type="match status" value="1"/>
</dbReference>
<gene>
    <name evidence="14" type="primary">aroK</name>
    <name evidence="18" type="ORF">O3H35_14840</name>
    <name evidence="17" type="ORF">O3H54_13655</name>
</gene>
<dbReference type="InterPro" id="IPR013750">
    <property type="entry name" value="GHMP_kinase_C_dom"/>
</dbReference>
<proteinExistence type="inferred from homology"/>
<sequence>MKTIVKSPGSATVINAIATGCGSAFGIRRYVTAEVELKSSNIICKSDKDVDTSLMELCVKSVLHKFDIDTGVRVKTYSDLPVASGLSSSSATSNAVTWATVSALSKEYGSDYHMSDIDVLNLAIDASLEAGVTITGAFDDASASFFGGLTVTDNMNRKILKKQDMEEQNILIYMPDKKSLTAQSDILKMKLLSPYVKLAFDQALKGDIYKALTLNGLLYCAALEFNPNIALDALSAGAIAAGLSGTGPSFVAVTDDDALDNVLDSWSSYEGNIIHTEVDNEGTKEILS</sequence>
<dbReference type="EMBL" id="JAPVES010000030">
    <property type="protein sequence ID" value="MCZ3373926.1"/>
    <property type="molecule type" value="Genomic_DNA"/>
</dbReference>
<dbReference type="EC" id="2.7.1.71" evidence="4 14"/>
<comment type="catalytic activity">
    <reaction evidence="13 14">
        <text>shikimate + ATP = 3-phosphoshikimate + ADP + H(+)</text>
        <dbReference type="Rhea" id="RHEA:13121"/>
        <dbReference type="ChEBI" id="CHEBI:15378"/>
        <dbReference type="ChEBI" id="CHEBI:30616"/>
        <dbReference type="ChEBI" id="CHEBI:36208"/>
        <dbReference type="ChEBI" id="CHEBI:145989"/>
        <dbReference type="ChEBI" id="CHEBI:456216"/>
        <dbReference type="EC" id="2.7.1.71"/>
    </reaction>
</comment>
<feature type="domain" description="GHMP kinase C-terminal" evidence="16">
    <location>
        <begin position="210"/>
        <end position="268"/>
    </location>
</feature>
<dbReference type="GO" id="GO:0005737">
    <property type="term" value="C:cytoplasm"/>
    <property type="evidence" value="ECO:0007669"/>
    <property type="project" value="UniProtKB-SubCell"/>
</dbReference>
<evidence type="ECO:0000256" key="13">
    <source>
        <dbReference type="ARBA" id="ARBA00048567"/>
    </source>
</evidence>
<evidence type="ECO:0000256" key="3">
    <source>
        <dbReference type="ARBA" id="ARBA00010202"/>
    </source>
</evidence>
<keyword evidence="10 14" id="KW-0418">Kinase</keyword>
<comment type="pathway">
    <text evidence="2 14">Metabolic intermediate biosynthesis; chorismate biosynthesis; chorismate from D-erythrose 4-phosphate and phosphoenolpyruvate: step 5/7.</text>
</comment>
<evidence type="ECO:0000259" key="16">
    <source>
        <dbReference type="Pfam" id="PF08544"/>
    </source>
</evidence>
<evidence type="ECO:0000256" key="8">
    <source>
        <dbReference type="ARBA" id="ARBA00022679"/>
    </source>
</evidence>
<evidence type="ECO:0000256" key="2">
    <source>
        <dbReference type="ARBA" id="ARBA00004842"/>
    </source>
</evidence>
<dbReference type="Pfam" id="PF00288">
    <property type="entry name" value="GHMP_kinases_N"/>
    <property type="match status" value="1"/>
</dbReference>
<dbReference type="GO" id="GO:0008652">
    <property type="term" value="P:amino acid biosynthetic process"/>
    <property type="evidence" value="ECO:0007669"/>
    <property type="project" value="UniProtKB-KW"/>
</dbReference>
<comment type="subcellular location">
    <subcellularLocation>
        <location evidence="1 14">Cytoplasm</location>
    </subcellularLocation>
</comment>
<dbReference type="PIRSF" id="PIRSF005758">
    <property type="entry name" value="Shikimt_kin_arch"/>
    <property type="match status" value="1"/>
</dbReference>
<evidence type="ECO:0000256" key="9">
    <source>
        <dbReference type="ARBA" id="ARBA00022741"/>
    </source>
</evidence>
<dbReference type="InterPro" id="IPR010189">
    <property type="entry name" value="SK_arc"/>
</dbReference>
<keyword evidence="7 14" id="KW-0028">Amino-acid biosynthesis</keyword>
<dbReference type="GO" id="GO:0009073">
    <property type="term" value="P:aromatic amino acid family biosynthetic process"/>
    <property type="evidence" value="ECO:0007669"/>
    <property type="project" value="UniProtKB-KW"/>
</dbReference>
<protein>
    <recommendedName>
        <fullName evidence="5 14">Shikimate kinase</fullName>
        <shortName evidence="14">SK</shortName>
        <ecNumber evidence="4 14">2.7.1.71</ecNumber>
    </recommendedName>
</protein>
<dbReference type="PANTHER" id="PTHR20861:SF3">
    <property type="entry name" value="SHIKIMATE KINASE"/>
    <property type="match status" value="1"/>
</dbReference>
<dbReference type="AlphaFoldDB" id="A0A9E5DK50"/>
<dbReference type="GO" id="GO:0009423">
    <property type="term" value="P:chorismate biosynthetic process"/>
    <property type="evidence" value="ECO:0007669"/>
    <property type="project" value="UniProtKB-UniRule"/>
</dbReference>
<dbReference type="Pfam" id="PF08544">
    <property type="entry name" value="GHMP_kinases_C"/>
    <property type="match status" value="1"/>
</dbReference>
<organism evidence="17 19">
    <name type="scientific">Methanobacterium veterum</name>
    <dbReference type="NCBI Taxonomy" id="408577"/>
    <lineage>
        <taxon>Archaea</taxon>
        <taxon>Methanobacteriati</taxon>
        <taxon>Methanobacteriota</taxon>
        <taxon>Methanomada group</taxon>
        <taxon>Methanobacteria</taxon>
        <taxon>Methanobacteriales</taxon>
        <taxon>Methanobacteriaceae</taxon>
        <taxon>Methanobacterium</taxon>
    </lineage>
</organism>
<keyword evidence="11 14" id="KW-0067">ATP-binding</keyword>
<keyword evidence="19" id="KW-1185">Reference proteome</keyword>
<dbReference type="GO" id="GO:0005524">
    <property type="term" value="F:ATP binding"/>
    <property type="evidence" value="ECO:0007669"/>
    <property type="project" value="UniProtKB-UniRule"/>
</dbReference>
<evidence type="ECO:0000256" key="1">
    <source>
        <dbReference type="ARBA" id="ARBA00004496"/>
    </source>
</evidence>